<evidence type="ECO:0000313" key="3">
    <source>
        <dbReference type="Proteomes" id="UP000036367"/>
    </source>
</evidence>
<dbReference type="OrthoDB" id="1814359at2"/>
<feature type="domain" description="Polysaccharide pyruvyl transferase" evidence="1">
    <location>
        <begin position="13"/>
        <end position="346"/>
    </location>
</feature>
<dbReference type="EMBL" id="LECT01000044">
    <property type="protein sequence ID" value="KLU02539.1"/>
    <property type="molecule type" value="Genomic_DNA"/>
</dbReference>
<accession>A0A0J1EAG8</accession>
<dbReference type="GO" id="GO:0016740">
    <property type="term" value="F:transferase activity"/>
    <property type="evidence" value="ECO:0007669"/>
    <property type="project" value="UniProtKB-KW"/>
</dbReference>
<comment type="caution">
    <text evidence="2">The sequence shown here is derived from an EMBL/GenBank/DDBJ whole genome shotgun (WGS) entry which is preliminary data.</text>
</comment>
<gene>
    <name evidence="2" type="ORF">RISK_005605</name>
</gene>
<dbReference type="RefSeq" id="WP_083435127.1">
    <property type="nucleotide sequence ID" value="NZ_LECT01000044.1"/>
</dbReference>
<evidence type="ECO:0000313" key="2">
    <source>
        <dbReference type="EMBL" id="KLU02539.1"/>
    </source>
</evidence>
<proteinExistence type="predicted"/>
<dbReference type="AlphaFoldDB" id="A0A0J1EAG8"/>
<protein>
    <submittedName>
        <fullName evidence="2">Polysaccharide pyruvyl transferase</fullName>
    </submittedName>
</protein>
<dbReference type="InterPro" id="IPR007345">
    <property type="entry name" value="Polysacch_pyruvyl_Trfase"/>
</dbReference>
<dbReference type="STRING" id="595434.RISK_005605"/>
<dbReference type="PANTHER" id="PTHR36836:SF1">
    <property type="entry name" value="COLANIC ACID BIOSYNTHESIS PROTEIN WCAK"/>
    <property type="match status" value="1"/>
</dbReference>
<keyword evidence="3" id="KW-1185">Reference proteome</keyword>
<dbReference type="Proteomes" id="UP000036367">
    <property type="component" value="Unassembled WGS sequence"/>
</dbReference>
<reference evidence="2" key="1">
    <citation type="submission" date="2015-05" db="EMBL/GenBank/DDBJ databases">
        <title>Permanent draft genome of Rhodopirellula islandicus K833.</title>
        <authorList>
            <person name="Kizina J."/>
            <person name="Richter M."/>
            <person name="Glockner F.O."/>
            <person name="Harder J."/>
        </authorList>
    </citation>
    <scope>NUCLEOTIDE SEQUENCE [LARGE SCALE GENOMIC DNA]</scope>
    <source>
        <strain evidence="2">K833</strain>
    </source>
</reference>
<dbReference type="Pfam" id="PF04230">
    <property type="entry name" value="PS_pyruv_trans"/>
    <property type="match status" value="1"/>
</dbReference>
<keyword evidence="2" id="KW-0808">Transferase</keyword>
<organism evidence="2 3">
    <name type="scientific">Rhodopirellula islandica</name>
    <dbReference type="NCBI Taxonomy" id="595434"/>
    <lineage>
        <taxon>Bacteria</taxon>
        <taxon>Pseudomonadati</taxon>
        <taxon>Planctomycetota</taxon>
        <taxon>Planctomycetia</taxon>
        <taxon>Pirellulales</taxon>
        <taxon>Pirellulaceae</taxon>
        <taxon>Rhodopirellula</taxon>
    </lineage>
</organism>
<dbReference type="PATRIC" id="fig|595434.4.peg.5321"/>
<dbReference type="PANTHER" id="PTHR36836">
    <property type="entry name" value="COLANIC ACID BIOSYNTHESIS PROTEIN WCAK"/>
    <property type="match status" value="1"/>
</dbReference>
<name>A0A0J1EAG8_RHOIS</name>
<evidence type="ECO:0000259" key="1">
    <source>
        <dbReference type="Pfam" id="PF04230"/>
    </source>
</evidence>
<sequence length="419" mass="46748">MKIALINIFGSYNRGDALLLESLHHSVRSVFGDKAEVSGIAHFPELEQVHFPDVQWNTPPGRSYAENRWLRRAENAINTAGISLYSHIPSSTWPLPLPPMQQRTGVDAIRRSDLVISSAGGFLLDVNVSIYGNLLQLHLAKRFGKPVILAPQTIGPIKSKYLKRLTRHVLSRCDLICAREQPTYDFLTQSLQLNPHQVFRTTDLAFEHDQIDATAGHQALRELGISAGDRLIGASVVDWPFKEEANRQEHRRQYEQKMTHVLETLSKAHDCTVLLVNQVSSDLPLAKRIAQNASQEGASVVADDANRSTGAMRGMINQCDAFLGTRFHSCIFAMLQNVPTTAIAYTHKTTGIMSDLGLSHRSHKIGSFNTQQIIDIVTADISNRDRASDQMKKAREGLNFPKFESILRDFATQHNLTPS</sequence>